<keyword evidence="4" id="KW-0472">Membrane</keyword>
<keyword evidence="2" id="KW-0812">Transmembrane</keyword>
<gene>
    <name evidence="5" type="ORF">SELO1098_LOCUS6690</name>
</gene>
<organism evidence="5">
    <name type="scientific">Spumella elongata</name>
    <dbReference type="NCBI Taxonomy" id="89044"/>
    <lineage>
        <taxon>Eukaryota</taxon>
        <taxon>Sar</taxon>
        <taxon>Stramenopiles</taxon>
        <taxon>Ochrophyta</taxon>
        <taxon>Chrysophyceae</taxon>
        <taxon>Chromulinales</taxon>
        <taxon>Chromulinaceae</taxon>
        <taxon>Spumella</taxon>
    </lineage>
</organism>
<evidence type="ECO:0000313" key="5">
    <source>
        <dbReference type="EMBL" id="CAE0277860.1"/>
    </source>
</evidence>
<dbReference type="PANTHER" id="PTHR15371">
    <property type="entry name" value="TIM23"/>
    <property type="match status" value="1"/>
</dbReference>
<evidence type="ECO:0000256" key="2">
    <source>
        <dbReference type="ARBA" id="ARBA00022692"/>
    </source>
</evidence>
<dbReference type="GO" id="GO:0030150">
    <property type="term" value="P:protein import into mitochondrial matrix"/>
    <property type="evidence" value="ECO:0007669"/>
    <property type="project" value="TreeGrafter"/>
</dbReference>
<evidence type="ECO:0000256" key="1">
    <source>
        <dbReference type="ARBA" id="ARBA00004141"/>
    </source>
</evidence>
<dbReference type="GO" id="GO:0008320">
    <property type="term" value="F:protein transmembrane transporter activity"/>
    <property type="evidence" value="ECO:0007669"/>
    <property type="project" value="TreeGrafter"/>
</dbReference>
<proteinExistence type="predicted"/>
<dbReference type="GO" id="GO:0005744">
    <property type="term" value="C:TIM23 mitochondrial import inner membrane translocase complex"/>
    <property type="evidence" value="ECO:0007669"/>
    <property type="project" value="TreeGrafter"/>
</dbReference>
<reference evidence="5" key="1">
    <citation type="submission" date="2021-01" db="EMBL/GenBank/DDBJ databases">
        <authorList>
            <person name="Corre E."/>
            <person name="Pelletier E."/>
            <person name="Niang G."/>
            <person name="Scheremetjew M."/>
            <person name="Finn R."/>
            <person name="Kale V."/>
            <person name="Holt S."/>
            <person name="Cochrane G."/>
            <person name="Meng A."/>
            <person name="Brown T."/>
            <person name="Cohen L."/>
        </authorList>
    </citation>
    <scope>NUCLEOTIDE SEQUENCE</scope>
    <source>
        <strain evidence="5">CCAP 955/1</strain>
    </source>
</reference>
<name>A0A7S3M2Q0_9STRA</name>
<dbReference type="Pfam" id="PF02466">
    <property type="entry name" value="Tim17"/>
    <property type="match status" value="1"/>
</dbReference>
<dbReference type="AlphaFoldDB" id="A0A7S3M2Q0"/>
<keyword evidence="3" id="KW-1133">Transmembrane helix</keyword>
<evidence type="ECO:0000256" key="4">
    <source>
        <dbReference type="ARBA" id="ARBA00023136"/>
    </source>
</evidence>
<accession>A0A7S3M2Q0</accession>
<sequence length="179" mass="18713">MASPYGNFGAIPDVGNIDLGKLGSKRGPDYVPYNAKGRDSLARVSFNTGIMWLGGYVSGGLYGFVEGWRGAASPNYKIRFNSVMNAFSKRGSYLGNSLGIIGFVHTVSTAGLDYVGVEQYIDSQLTVPVLSGMLTGGIFRSGSTPRAVALASVIGGGVSVAYSFAGDLVNFASGRKGRF</sequence>
<comment type="subcellular location">
    <subcellularLocation>
        <location evidence="1">Membrane</location>
        <topology evidence="1">Multi-pass membrane protein</topology>
    </subcellularLocation>
</comment>
<evidence type="ECO:0000256" key="3">
    <source>
        <dbReference type="ARBA" id="ARBA00022989"/>
    </source>
</evidence>
<evidence type="ECO:0008006" key="6">
    <source>
        <dbReference type="Google" id="ProtNLM"/>
    </source>
</evidence>
<dbReference type="PANTHER" id="PTHR15371:SF0">
    <property type="entry name" value="SD19278P"/>
    <property type="match status" value="1"/>
</dbReference>
<protein>
    <recommendedName>
        <fullName evidence="6">Mitochondrial import inner membrane translocase subunit TIM23</fullName>
    </recommendedName>
</protein>
<dbReference type="EMBL" id="HBIC01013358">
    <property type="protein sequence ID" value="CAE0277860.1"/>
    <property type="molecule type" value="Transcribed_RNA"/>
</dbReference>
<dbReference type="InterPro" id="IPR045238">
    <property type="entry name" value="Tim23-like"/>
</dbReference>